<dbReference type="EMBL" id="FSQW01000002">
    <property type="protein sequence ID" value="SIN94936.1"/>
    <property type="molecule type" value="Genomic_DNA"/>
</dbReference>
<accession>A0A1N6FI99</accession>
<evidence type="ECO:0000256" key="1">
    <source>
        <dbReference type="SAM" id="Phobius"/>
    </source>
</evidence>
<protein>
    <recommendedName>
        <fullName evidence="4">Phage shock protein B</fullName>
    </recommendedName>
</protein>
<keyword evidence="1" id="KW-0812">Transmembrane</keyword>
<gene>
    <name evidence="2" type="ORF">SAMN02745824_2404</name>
</gene>
<evidence type="ECO:0000313" key="2">
    <source>
        <dbReference type="EMBL" id="SIN94936.1"/>
    </source>
</evidence>
<reference evidence="3" key="1">
    <citation type="submission" date="2016-11" db="EMBL/GenBank/DDBJ databases">
        <authorList>
            <person name="Varghese N."/>
            <person name="Submissions S."/>
        </authorList>
    </citation>
    <scope>NUCLEOTIDE SEQUENCE [LARGE SCALE GENOMIC DNA]</scope>
    <source>
        <strain evidence="3">DSM 22363</strain>
    </source>
</reference>
<evidence type="ECO:0008006" key="4">
    <source>
        <dbReference type="Google" id="ProtNLM"/>
    </source>
</evidence>
<dbReference type="OrthoDB" id="7573047at2"/>
<keyword evidence="1" id="KW-0472">Membrane</keyword>
<name>A0A1N6FI99_9SPHN</name>
<organism evidence="2 3">
    <name type="scientific">Parasphingorhabdus marina DSM 22363</name>
    <dbReference type="NCBI Taxonomy" id="1123272"/>
    <lineage>
        <taxon>Bacteria</taxon>
        <taxon>Pseudomonadati</taxon>
        <taxon>Pseudomonadota</taxon>
        <taxon>Alphaproteobacteria</taxon>
        <taxon>Sphingomonadales</taxon>
        <taxon>Sphingomonadaceae</taxon>
        <taxon>Parasphingorhabdus</taxon>
    </lineage>
</organism>
<dbReference type="STRING" id="1123272.SAMN02745824_2404"/>
<sequence length="92" mass="10350">MGPDPEGIFTAGILVGIFATLFVQWFGRRKARKAVEAATQNQDLQQDKTSHDADIKRLQERLAVMERIATDPGVKTAQQIEQLREEANREKA</sequence>
<proteinExistence type="predicted"/>
<dbReference type="AlphaFoldDB" id="A0A1N6FI99"/>
<dbReference type="RefSeq" id="WP_074205435.1">
    <property type="nucleotide sequence ID" value="NZ_FSQW01000002.1"/>
</dbReference>
<keyword evidence="3" id="KW-1185">Reference proteome</keyword>
<dbReference type="Proteomes" id="UP000185192">
    <property type="component" value="Unassembled WGS sequence"/>
</dbReference>
<keyword evidence="1" id="KW-1133">Transmembrane helix</keyword>
<evidence type="ECO:0000313" key="3">
    <source>
        <dbReference type="Proteomes" id="UP000185192"/>
    </source>
</evidence>
<feature type="transmembrane region" description="Helical" evidence="1">
    <location>
        <begin position="6"/>
        <end position="26"/>
    </location>
</feature>